<dbReference type="AlphaFoldDB" id="A0AAN7W5E5"/>
<evidence type="ECO:0000313" key="4">
    <source>
        <dbReference type="Proteomes" id="UP001310594"/>
    </source>
</evidence>
<protein>
    <submittedName>
        <fullName evidence="3">Uncharacterized protein</fullName>
    </submittedName>
</protein>
<dbReference type="Proteomes" id="UP001310594">
    <property type="component" value="Unassembled WGS sequence"/>
</dbReference>
<gene>
    <name evidence="3" type="ORF">LTR97_008620</name>
</gene>
<evidence type="ECO:0000256" key="2">
    <source>
        <dbReference type="SAM" id="MobiDB-lite"/>
    </source>
</evidence>
<organism evidence="3 4">
    <name type="scientific">Elasticomyces elasticus</name>
    <dbReference type="NCBI Taxonomy" id="574655"/>
    <lineage>
        <taxon>Eukaryota</taxon>
        <taxon>Fungi</taxon>
        <taxon>Dikarya</taxon>
        <taxon>Ascomycota</taxon>
        <taxon>Pezizomycotina</taxon>
        <taxon>Dothideomycetes</taxon>
        <taxon>Dothideomycetidae</taxon>
        <taxon>Mycosphaerellales</taxon>
        <taxon>Teratosphaeriaceae</taxon>
        <taxon>Elasticomyces</taxon>
    </lineage>
</organism>
<evidence type="ECO:0000313" key="3">
    <source>
        <dbReference type="EMBL" id="KAK5696200.1"/>
    </source>
</evidence>
<comment type="caution">
    <text evidence="3">The sequence shown here is derived from an EMBL/GenBank/DDBJ whole genome shotgun (WGS) entry which is preliminary data.</text>
</comment>
<sequence length="385" mass="43199">MELTKHAERRRTWSGVTSRDGAIAFSTNMSRQIHTLTKDDSLAVKPNRLARSSSAPCVLPTLMLPTPLSYGTGPSKGFLDFPGMSANHLTPPNTVPLSQPSLANATSLIASGCRPSTPPTMSKSPVQLPQQNVEPYRARKLLRLVDRVLRKRTQFDYHVDSWFRNHKFLDESAAELSAAMNATDGPNVTHAQLERFDELRAQYRGDCNRIESESRTLTRIQSSLSNLEYLLKDQEDALSSIVHTFTRPSTSNASASDSDEAYTSTSIKSNTNPLLRRYYDRKGDEGIYLLRLQEHDILYSEGLVERELVAERGDPLPLSDEQYEHDFREYRDRILADLKAAQADVDQLRAQCEEAGLETEVVRAEVHDEGPSSPHSVEYDEIPPP</sequence>
<evidence type="ECO:0000256" key="1">
    <source>
        <dbReference type="SAM" id="Coils"/>
    </source>
</evidence>
<accession>A0AAN7W5E5</accession>
<feature type="region of interest" description="Disordered" evidence="2">
    <location>
        <begin position="247"/>
        <end position="266"/>
    </location>
</feature>
<feature type="region of interest" description="Disordered" evidence="2">
    <location>
        <begin position="364"/>
        <end position="385"/>
    </location>
</feature>
<proteinExistence type="predicted"/>
<reference evidence="3" key="1">
    <citation type="submission" date="2023-08" db="EMBL/GenBank/DDBJ databases">
        <title>Black Yeasts Isolated from many extreme environments.</title>
        <authorList>
            <person name="Coleine C."/>
            <person name="Stajich J.E."/>
            <person name="Selbmann L."/>
        </authorList>
    </citation>
    <scope>NUCLEOTIDE SEQUENCE</scope>
    <source>
        <strain evidence="3">CCFEE 5810</strain>
    </source>
</reference>
<dbReference type="EMBL" id="JAVRQU010000013">
    <property type="protein sequence ID" value="KAK5696200.1"/>
    <property type="molecule type" value="Genomic_DNA"/>
</dbReference>
<name>A0AAN7W5E5_9PEZI</name>
<feature type="coiled-coil region" evidence="1">
    <location>
        <begin position="331"/>
        <end position="358"/>
    </location>
</feature>
<keyword evidence="1" id="KW-0175">Coiled coil</keyword>